<keyword evidence="9" id="KW-0732">Signal</keyword>
<evidence type="ECO:0000313" key="15">
    <source>
        <dbReference type="Proteomes" id="UP000278855"/>
    </source>
</evidence>
<dbReference type="KEGG" id="spsr:EGC80_03535"/>
<dbReference type="GO" id="GO:0007165">
    <property type="term" value="P:signal transduction"/>
    <property type="evidence" value="ECO:0007669"/>
    <property type="project" value="UniProtKB-KW"/>
</dbReference>
<dbReference type="InterPro" id="IPR003660">
    <property type="entry name" value="HAMP_dom"/>
</dbReference>
<organism evidence="13 15">
    <name type="scientific">Shewanella psychromarinicola</name>
    <dbReference type="NCBI Taxonomy" id="2487742"/>
    <lineage>
        <taxon>Bacteria</taxon>
        <taxon>Pseudomonadati</taxon>
        <taxon>Pseudomonadota</taxon>
        <taxon>Gammaproteobacteria</taxon>
        <taxon>Alteromonadales</taxon>
        <taxon>Shewanellaceae</taxon>
        <taxon>Shewanella</taxon>
    </lineage>
</organism>
<evidence type="ECO:0000256" key="3">
    <source>
        <dbReference type="ARBA" id="ARBA00022989"/>
    </source>
</evidence>
<evidence type="ECO:0000256" key="2">
    <source>
        <dbReference type="ARBA" id="ARBA00022692"/>
    </source>
</evidence>
<proteinExistence type="inferred from homology"/>
<evidence type="ECO:0000256" key="1">
    <source>
        <dbReference type="ARBA" id="ARBA00004141"/>
    </source>
</evidence>
<feature type="signal peptide" evidence="9">
    <location>
        <begin position="1"/>
        <end position="22"/>
    </location>
</feature>
<reference evidence="13" key="3">
    <citation type="submission" date="2018-11" db="EMBL/GenBank/DDBJ databases">
        <authorList>
            <person name="Hwang Y.J."/>
            <person name="Hwang C.Y."/>
        </authorList>
    </citation>
    <scope>NUCLEOTIDE SEQUENCE</scope>
    <source>
        <strain evidence="13">R106</strain>
    </source>
</reference>
<accession>A0A3N4E4T9</accession>
<evidence type="ECO:0000256" key="6">
    <source>
        <dbReference type="ARBA" id="ARBA00029447"/>
    </source>
</evidence>
<evidence type="ECO:0000313" key="14">
    <source>
        <dbReference type="Proteomes" id="UP000273778"/>
    </source>
</evidence>
<dbReference type="Proteomes" id="UP000278855">
    <property type="component" value="Unassembled WGS sequence"/>
</dbReference>
<comment type="subcellular location">
    <subcellularLocation>
        <location evidence="1">Membrane</location>
        <topology evidence="1">Multi-pass membrane protein</topology>
    </subcellularLocation>
</comment>
<dbReference type="EMBL" id="CP034073">
    <property type="protein sequence ID" value="AZG34095.1"/>
    <property type="molecule type" value="Genomic_DNA"/>
</dbReference>
<evidence type="ECO:0000259" key="11">
    <source>
        <dbReference type="PROSITE" id="PS50885"/>
    </source>
</evidence>
<protein>
    <submittedName>
        <fullName evidence="13">Methyl-accepting chemotaxis protein</fullName>
    </submittedName>
</protein>
<keyword evidence="14" id="KW-1185">Reference proteome</keyword>
<dbReference type="PANTHER" id="PTHR32089">
    <property type="entry name" value="METHYL-ACCEPTING CHEMOTAXIS PROTEIN MCPB"/>
    <property type="match status" value="1"/>
</dbReference>
<keyword evidence="4 8" id="KW-0472">Membrane</keyword>
<dbReference type="Proteomes" id="UP000273778">
    <property type="component" value="Chromosome"/>
</dbReference>
<evidence type="ECO:0000256" key="5">
    <source>
        <dbReference type="ARBA" id="ARBA00023224"/>
    </source>
</evidence>
<evidence type="ECO:0000256" key="4">
    <source>
        <dbReference type="ARBA" id="ARBA00023136"/>
    </source>
</evidence>
<dbReference type="AlphaFoldDB" id="A0A3N4E4T9"/>
<evidence type="ECO:0000256" key="9">
    <source>
        <dbReference type="SAM" id="SignalP"/>
    </source>
</evidence>
<name>A0A3N4E4T9_9GAMM</name>
<dbReference type="CDD" id="cd06225">
    <property type="entry name" value="HAMP"/>
    <property type="match status" value="1"/>
</dbReference>
<sequence>MKISTLSLSASALLLLLAALLAATVLWSNQQRQVSEQLNQNLQRIQHTFQYDVRNNINNYLRTGQSNYLEQARADITSITVSITQLHQAHPQLGSASLIELMAQLIGDLDTKYRAAGKLAGNPRQLLAFAESEMLDYNRNLSRYAQSARQGNNIAQQYLALSLELPSLVYPLSQQTQTLLIDQDTSVTNSVNFSISALNTWHDKLQSLPLLRIYRTEAVDEFALGDDEPERIEVGETPRAELLSLTQRYSKEVANTKQMIADNQTVQTALINATSQVEQQLVTLANRQTQTDQQLKLNLQWLLYGMVTLLALFSVSYFILQQRRVVTPLRRLNRAFSMLSESNQREQLPVTSQCETGQIAAHFNRLLQRFEQDDEQQKHNMIQVSQSLSQLVTRIGSLSNSTQQTQTVVQQAQGQTADLIALANKVNRSSSALTASAQQTMNDMLASQQEAQGVLTATEHTLTKVDQCNHSLTQLSTSVSDAAKIVDVIGNIADQTNLLALNAAIEAARAGEQGRGFAVVADEVRNLSHRTQLSLKDIMAILTQLTTSNAALSHSVNDISEASEQQKSRAQSLLTFAQQVQQQASAMAKSACQGSEHANQQVHHLDEFVVAMDSLLLRAKHAFEQSETIALEVSNSVNNIEQNLGIAAGKA</sequence>
<dbReference type="EMBL" id="RKKB01000003">
    <property type="protein sequence ID" value="RPA32186.1"/>
    <property type="molecule type" value="Genomic_DNA"/>
</dbReference>
<dbReference type="PROSITE" id="PS50111">
    <property type="entry name" value="CHEMOTAXIS_TRANSDUC_2"/>
    <property type="match status" value="1"/>
</dbReference>
<dbReference type="Gene3D" id="1.10.287.950">
    <property type="entry name" value="Methyl-accepting chemotaxis protein"/>
    <property type="match status" value="1"/>
</dbReference>
<evidence type="ECO:0000313" key="12">
    <source>
        <dbReference type="EMBL" id="AZG34095.1"/>
    </source>
</evidence>
<dbReference type="SMART" id="SM00283">
    <property type="entry name" value="MA"/>
    <property type="match status" value="1"/>
</dbReference>
<evidence type="ECO:0000259" key="10">
    <source>
        <dbReference type="PROSITE" id="PS50111"/>
    </source>
</evidence>
<dbReference type="PANTHER" id="PTHR32089:SF119">
    <property type="entry name" value="METHYL-ACCEPTING CHEMOTAXIS PROTEIN CTPL"/>
    <property type="match status" value="1"/>
</dbReference>
<reference evidence="15" key="2">
    <citation type="submission" date="2018-11" db="EMBL/GenBank/DDBJ databases">
        <title>Shewanella sp. R106.</title>
        <authorList>
            <person name="Hwang Y.J."/>
            <person name="Hwang C.Y."/>
        </authorList>
    </citation>
    <scope>NUCLEOTIDE SEQUENCE [LARGE SCALE GENOMIC DNA]</scope>
    <source>
        <strain evidence="15">R106</strain>
    </source>
</reference>
<dbReference type="RefSeq" id="WP_124012758.1">
    <property type="nucleotide sequence ID" value="NZ_CP034073.1"/>
</dbReference>
<dbReference type="Pfam" id="PF00672">
    <property type="entry name" value="HAMP"/>
    <property type="match status" value="1"/>
</dbReference>
<keyword evidence="3 8" id="KW-1133">Transmembrane helix</keyword>
<dbReference type="SUPFAM" id="SSF58104">
    <property type="entry name" value="Methyl-accepting chemotaxis protein (MCP) signaling domain"/>
    <property type="match status" value="1"/>
</dbReference>
<evidence type="ECO:0000313" key="13">
    <source>
        <dbReference type="EMBL" id="RPA32186.1"/>
    </source>
</evidence>
<reference evidence="12 14" key="1">
    <citation type="submission" date="2018-11" db="EMBL/GenBank/DDBJ databases">
        <title>Shewanella sp. M2.</title>
        <authorList>
            <person name="Hwang Y.J."/>
            <person name="Hwang C.Y."/>
        </authorList>
    </citation>
    <scope>NUCLEOTIDE SEQUENCE [LARGE SCALE GENOMIC DNA]</scope>
    <source>
        <strain evidence="12 14">M2</strain>
    </source>
</reference>
<keyword evidence="5 7" id="KW-0807">Transducer</keyword>
<dbReference type="Gene3D" id="6.10.340.10">
    <property type="match status" value="1"/>
</dbReference>
<dbReference type="OrthoDB" id="7024925at2"/>
<evidence type="ECO:0000256" key="7">
    <source>
        <dbReference type="PROSITE-ProRule" id="PRU00284"/>
    </source>
</evidence>
<dbReference type="PROSITE" id="PS50885">
    <property type="entry name" value="HAMP"/>
    <property type="match status" value="1"/>
</dbReference>
<comment type="similarity">
    <text evidence="6">Belongs to the methyl-accepting chemotaxis (MCP) protein family.</text>
</comment>
<gene>
    <name evidence="13" type="ORF">EGC77_10130</name>
    <name evidence="12" type="ORF">EGC80_03535</name>
</gene>
<feature type="chain" id="PRO_5018005957" evidence="9">
    <location>
        <begin position="23"/>
        <end position="651"/>
    </location>
</feature>
<dbReference type="SMART" id="SM00304">
    <property type="entry name" value="HAMP"/>
    <property type="match status" value="1"/>
</dbReference>
<evidence type="ECO:0000256" key="8">
    <source>
        <dbReference type="SAM" id="Phobius"/>
    </source>
</evidence>
<feature type="domain" description="Methyl-accepting transducer" evidence="10">
    <location>
        <begin position="380"/>
        <end position="616"/>
    </location>
</feature>
<dbReference type="GO" id="GO:0006935">
    <property type="term" value="P:chemotaxis"/>
    <property type="evidence" value="ECO:0007669"/>
    <property type="project" value="UniProtKB-ARBA"/>
</dbReference>
<dbReference type="InterPro" id="IPR004089">
    <property type="entry name" value="MCPsignal_dom"/>
</dbReference>
<dbReference type="Pfam" id="PF00015">
    <property type="entry name" value="MCPsignal"/>
    <property type="match status" value="1"/>
</dbReference>
<feature type="domain" description="HAMP" evidence="11">
    <location>
        <begin position="323"/>
        <end position="375"/>
    </location>
</feature>
<dbReference type="GO" id="GO:0016020">
    <property type="term" value="C:membrane"/>
    <property type="evidence" value="ECO:0007669"/>
    <property type="project" value="UniProtKB-SubCell"/>
</dbReference>
<feature type="transmembrane region" description="Helical" evidence="8">
    <location>
        <begin position="301"/>
        <end position="320"/>
    </location>
</feature>
<keyword evidence="2 8" id="KW-0812">Transmembrane</keyword>